<dbReference type="Proteomes" id="UP000619457">
    <property type="component" value="Unassembled WGS sequence"/>
</dbReference>
<name>A0A918PXD9_9BACT</name>
<dbReference type="InterPro" id="IPR051915">
    <property type="entry name" value="Cellulose_Degrad_GH3"/>
</dbReference>
<keyword evidence="6" id="KW-1185">Reference proteome</keyword>
<dbReference type="Gene3D" id="2.60.40.10">
    <property type="entry name" value="Immunoglobulins"/>
    <property type="match status" value="1"/>
</dbReference>
<gene>
    <name evidence="5" type="ORF">GCM10007049_19070</name>
</gene>
<dbReference type="InterPro" id="IPR036881">
    <property type="entry name" value="Glyco_hydro_3_C_sf"/>
</dbReference>
<dbReference type="Gene3D" id="3.20.20.300">
    <property type="entry name" value="Glycoside hydrolase, family 3, N-terminal domain"/>
    <property type="match status" value="1"/>
</dbReference>
<dbReference type="SUPFAM" id="SSF52279">
    <property type="entry name" value="Beta-D-glucan exohydrolase, C-terminal domain"/>
    <property type="match status" value="1"/>
</dbReference>
<dbReference type="PANTHER" id="PTHR30620">
    <property type="entry name" value="PERIPLASMIC BETA-GLUCOSIDASE-RELATED"/>
    <property type="match status" value="1"/>
</dbReference>
<keyword evidence="2" id="KW-0378">Hydrolase</keyword>
<feature type="chain" id="PRO_5037847295" evidence="3">
    <location>
        <begin position="31"/>
        <end position="802"/>
    </location>
</feature>
<accession>A0A918PXD9</accession>
<dbReference type="FunFam" id="3.40.50.1700:FF:000009">
    <property type="entry name" value="Periplasmic beta-glucosidase"/>
    <property type="match status" value="1"/>
</dbReference>
<evidence type="ECO:0000313" key="5">
    <source>
        <dbReference type="EMBL" id="GGZ26561.1"/>
    </source>
</evidence>
<evidence type="ECO:0000256" key="1">
    <source>
        <dbReference type="ARBA" id="ARBA00005336"/>
    </source>
</evidence>
<sequence>MVKTTSFTGSMKLLCYMVILQCGISSGLMAQGMQTTPDYKRSDLPTEKRVEDLMSRMTLEEKVGQLSTLLGWEMYEKQGNTVGISATFEKAVQERHIGMLWATLRADPWTQKTLVTGLQPSQAAEATNAMQKYMIENTRLGIPLMLAEECPHGHMAIGTTVFPTSMGQSSTWNPELIEKMASTIAREARLQGGHIGYGPVLDLAREPRWSRVEETYGEDPYLNARMGVAMVRGFQGNDIASGQNVISTLKHFTAYGVPEGGHNGSSVSVGNRELHSSYLPPFKAAVEAGALSVMTAYNSIDGIPCTSNGHLLRDVLVEDWGFDGFVVSDLGSISGLKGSHHVAATSEEAAALAINAGVDSDLGGYGFDQYLLKALKTDLVKESVLDEAVAKVLRLKFDMGLFENPYVDSEKAGREVRSAANIALARQVAREGVVMLKNEGNVLPLDKNIKKIAVIGPNADNTYNQLGDYTAPQASDNIITVLEGIQNKLGENVAIDYVKGCAIRDTSQSDIDAAVRAASAAEVAVLVLGGSSARDFDTEYEETAAAKVSQVEEGKLISDMESGEGFDRMTLDLLGDQLALLQAIQATGTPVVLVLIKGRPLNLNWAAENVPAILDAWYPGQEGGNAIADILFGDYNPSGKLPISVPTSVGQLPVYYNYKNPHRHDYIEGKADPLYSFGHGLSYSTFDYADLKISGDLQSESPVVQVSLSLTNTSEWAGEEVVQLYLRDEVSSTVAPVKQLRAFKKVMLKPNETLTVDFTLDQEDLQVLNPAMQWVVEPGAFTIQIGASSKDIRLEDQFELVP</sequence>
<dbReference type="Pfam" id="PF14310">
    <property type="entry name" value="Fn3-like"/>
    <property type="match status" value="1"/>
</dbReference>
<protein>
    <submittedName>
        <fullName evidence="5">Beta-glucosidase</fullName>
    </submittedName>
</protein>
<dbReference type="InterPro" id="IPR036962">
    <property type="entry name" value="Glyco_hydro_3_N_sf"/>
</dbReference>
<dbReference type="GO" id="GO:0008422">
    <property type="term" value="F:beta-glucosidase activity"/>
    <property type="evidence" value="ECO:0007669"/>
    <property type="project" value="UniProtKB-ARBA"/>
</dbReference>
<reference evidence="5" key="2">
    <citation type="submission" date="2020-09" db="EMBL/GenBank/DDBJ databases">
        <authorList>
            <person name="Sun Q."/>
            <person name="Kim S."/>
        </authorList>
    </citation>
    <scope>NUCLEOTIDE SEQUENCE</scope>
    <source>
        <strain evidence="5">KCTC 12368</strain>
    </source>
</reference>
<reference evidence="5" key="1">
    <citation type="journal article" date="2014" name="Int. J. Syst. Evol. Microbiol.">
        <title>Complete genome sequence of Corynebacterium casei LMG S-19264T (=DSM 44701T), isolated from a smear-ripened cheese.</title>
        <authorList>
            <consortium name="US DOE Joint Genome Institute (JGI-PGF)"/>
            <person name="Walter F."/>
            <person name="Albersmeier A."/>
            <person name="Kalinowski J."/>
            <person name="Ruckert C."/>
        </authorList>
    </citation>
    <scope>NUCLEOTIDE SEQUENCE</scope>
    <source>
        <strain evidence="5">KCTC 12368</strain>
    </source>
</reference>
<dbReference type="Gene3D" id="3.40.50.1700">
    <property type="entry name" value="Glycoside hydrolase family 3 C-terminal domain"/>
    <property type="match status" value="1"/>
</dbReference>
<feature type="signal peptide" evidence="3">
    <location>
        <begin position="1"/>
        <end position="30"/>
    </location>
</feature>
<dbReference type="SUPFAM" id="SSF51445">
    <property type="entry name" value="(Trans)glycosidases"/>
    <property type="match status" value="1"/>
</dbReference>
<proteinExistence type="inferred from homology"/>
<dbReference type="PANTHER" id="PTHR30620:SF123">
    <property type="entry name" value="BETA-XYLOSIDASE"/>
    <property type="match status" value="1"/>
</dbReference>
<dbReference type="EMBL" id="BMWX01000003">
    <property type="protein sequence ID" value="GGZ26561.1"/>
    <property type="molecule type" value="Genomic_DNA"/>
</dbReference>
<dbReference type="InterPro" id="IPR013783">
    <property type="entry name" value="Ig-like_fold"/>
</dbReference>
<feature type="domain" description="Fibronectin type III-like" evidence="4">
    <location>
        <begin position="720"/>
        <end position="789"/>
    </location>
</feature>
<dbReference type="InterPro" id="IPR002772">
    <property type="entry name" value="Glyco_hydro_3_C"/>
</dbReference>
<dbReference type="InterPro" id="IPR017853">
    <property type="entry name" value="GH"/>
</dbReference>
<dbReference type="RefSeq" id="WP_157492594.1">
    <property type="nucleotide sequence ID" value="NZ_BMWX01000003.1"/>
</dbReference>
<dbReference type="PRINTS" id="PR00133">
    <property type="entry name" value="GLHYDRLASE3"/>
</dbReference>
<organism evidence="5 6">
    <name type="scientific">Echinicola pacifica</name>
    <dbReference type="NCBI Taxonomy" id="346377"/>
    <lineage>
        <taxon>Bacteria</taxon>
        <taxon>Pseudomonadati</taxon>
        <taxon>Bacteroidota</taxon>
        <taxon>Cytophagia</taxon>
        <taxon>Cytophagales</taxon>
        <taxon>Cyclobacteriaceae</taxon>
        <taxon>Echinicola</taxon>
    </lineage>
</organism>
<evidence type="ECO:0000256" key="3">
    <source>
        <dbReference type="SAM" id="SignalP"/>
    </source>
</evidence>
<dbReference type="GO" id="GO:0009251">
    <property type="term" value="P:glucan catabolic process"/>
    <property type="evidence" value="ECO:0007669"/>
    <property type="project" value="TreeGrafter"/>
</dbReference>
<keyword evidence="3" id="KW-0732">Signal</keyword>
<evidence type="ECO:0000259" key="4">
    <source>
        <dbReference type="SMART" id="SM01217"/>
    </source>
</evidence>
<dbReference type="InterPro" id="IPR001764">
    <property type="entry name" value="Glyco_hydro_3_N"/>
</dbReference>
<dbReference type="InterPro" id="IPR026891">
    <property type="entry name" value="Fn3-like"/>
</dbReference>
<dbReference type="FunFam" id="2.60.40.10:FF:000495">
    <property type="entry name" value="Periplasmic beta-glucosidase"/>
    <property type="match status" value="1"/>
</dbReference>
<dbReference type="AlphaFoldDB" id="A0A918PXD9"/>
<evidence type="ECO:0000256" key="2">
    <source>
        <dbReference type="ARBA" id="ARBA00022801"/>
    </source>
</evidence>
<evidence type="ECO:0000313" key="6">
    <source>
        <dbReference type="Proteomes" id="UP000619457"/>
    </source>
</evidence>
<dbReference type="SMART" id="SM01217">
    <property type="entry name" value="Fn3_like"/>
    <property type="match status" value="1"/>
</dbReference>
<comment type="similarity">
    <text evidence="1">Belongs to the glycosyl hydrolase 3 family.</text>
</comment>
<comment type="caution">
    <text evidence="5">The sequence shown here is derived from an EMBL/GenBank/DDBJ whole genome shotgun (WGS) entry which is preliminary data.</text>
</comment>
<dbReference type="Pfam" id="PF00933">
    <property type="entry name" value="Glyco_hydro_3"/>
    <property type="match status" value="1"/>
</dbReference>
<dbReference type="Pfam" id="PF01915">
    <property type="entry name" value="Glyco_hydro_3_C"/>
    <property type="match status" value="1"/>
</dbReference>